<dbReference type="GO" id="GO:0007059">
    <property type="term" value="P:chromosome segregation"/>
    <property type="evidence" value="ECO:0007669"/>
    <property type="project" value="UniProtKB-UniRule"/>
</dbReference>
<dbReference type="NCBIfam" id="NF001399">
    <property type="entry name" value="PRK00283.1"/>
    <property type="match status" value="1"/>
</dbReference>
<dbReference type="InterPro" id="IPR013762">
    <property type="entry name" value="Integrase-like_cat_sf"/>
</dbReference>
<evidence type="ECO:0000256" key="9">
    <source>
        <dbReference type="ARBA" id="ARBA00023306"/>
    </source>
</evidence>
<evidence type="ECO:0000313" key="15">
    <source>
        <dbReference type="Proteomes" id="UP000176938"/>
    </source>
</evidence>
<dbReference type="GO" id="GO:0009037">
    <property type="term" value="F:tyrosine-based site-specific recombinase activity"/>
    <property type="evidence" value="ECO:0007669"/>
    <property type="project" value="UniProtKB-UniRule"/>
</dbReference>
<evidence type="ECO:0000256" key="4">
    <source>
        <dbReference type="ARBA" id="ARBA00022618"/>
    </source>
</evidence>
<reference evidence="14 15" key="1">
    <citation type="journal article" date="2016" name="Nat. Commun.">
        <title>Thousands of microbial genomes shed light on interconnected biogeochemical processes in an aquifer system.</title>
        <authorList>
            <person name="Anantharaman K."/>
            <person name="Brown C.T."/>
            <person name="Hug L.A."/>
            <person name="Sharon I."/>
            <person name="Castelle C.J."/>
            <person name="Probst A.J."/>
            <person name="Thomas B.C."/>
            <person name="Singh A."/>
            <person name="Wilkins M.J."/>
            <person name="Karaoz U."/>
            <person name="Brodie E.L."/>
            <person name="Williams K.H."/>
            <person name="Hubbard S.S."/>
            <person name="Banfield J.F."/>
        </authorList>
    </citation>
    <scope>NUCLEOTIDE SEQUENCE [LARGE SCALE GENOMIC DNA]</scope>
</reference>
<dbReference type="PANTHER" id="PTHR30349:SF77">
    <property type="entry name" value="TYROSINE RECOMBINASE XERC"/>
    <property type="match status" value="1"/>
</dbReference>
<evidence type="ECO:0000256" key="5">
    <source>
        <dbReference type="ARBA" id="ARBA00022829"/>
    </source>
</evidence>
<feature type="active site" evidence="10">
    <location>
        <position position="238"/>
    </location>
</feature>
<evidence type="ECO:0000256" key="6">
    <source>
        <dbReference type="ARBA" id="ARBA00022908"/>
    </source>
</evidence>
<keyword evidence="7 10" id="KW-0238">DNA-binding</keyword>
<dbReference type="InterPro" id="IPR044068">
    <property type="entry name" value="CB"/>
</dbReference>
<evidence type="ECO:0000256" key="7">
    <source>
        <dbReference type="ARBA" id="ARBA00023125"/>
    </source>
</evidence>
<organism evidence="14 15">
    <name type="scientific">candidate division WOR-1 bacterium RIFCSPLOWO2_02_FULL_46_20</name>
    <dbReference type="NCBI Taxonomy" id="1802567"/>
    <lineage>
        <taxon>Bacteria</taxon>
        <taxon>Bacillati</taxon>
        <taxon>Saganbacteria</taxon>
    </lineage>
</organism>
<dbReference type="Proteomes" id="UP000176938">
    <property type="component" value="Unassembled WGS sequence"/>
</dbReference>
<dbReference type="AlphaFoldDB" id="A0A1F4RGJ2"/>
<proteinExistence type="inferred from homology"/>
<feature type="active site" evidence="10">
    <location>
        <position position="261"/>
    </location>
</feature>
<dbReference type="SUPFAM" id="SSF56349">
    <property type="entry name" value="DNA breaking-rejoining enzymes"/>
    <property type="match status" value="1"/>
</dbReference>
<keyword evidence="3 10" id="KW-0963">Cytoplasm</keyword>
<dbReference type="PANTHER" id="PTHR30349">
    <property type="entry name" value="PHAGE INTEGRASE-RELATED"/>
    <property type="match status" value="1"/>
</dbReference>
<sequence>MGSSLEKYISYLKTERNYSKHTLSNYARDIKFLISFLSDRKPDRSAAREYLLALEKKRYSRRSIARKLSSSRSFYRFLMREKLALQNPFENLLTPKLPKKLPNFLYPEELISLLNTPDQKSPKGIRDQAILEVIYGTGLRVAEIVRMNINDIDFDEGEIKVLGKGSKERIVLFGSHAKKALHHYIGEGRPKLISRQKSSALFINHRGSRLTARSVERAIIQHTKKAGIAKKVTPHTLRHSFATHLLSGGADLRMVQELLGHVSLSTTQVYTHITKERLKEVYDSAHPRASR</sequence>
<evidence type="ECO:0000313" key="14">
    <source>
        <dbReference type="EMBL" id="OGC07309.1"/>
    </source>
</evidence>
<feature type="active site" evidence="10">
    <location>
        <position position="164"/>
    </location>
</feature>
<dbReference type="HAMAP" id="MF_01808">
    <property type="entry name" value="Recomb_XerC_XerD"/>
    <property type="match status" value="1"/>
</dbReference>
<keyword evidence="6 10" id="KW-0229">DNA integration</keyword>
<evidence type="ECO:0000256" key="3">
    <source>
        <dbReference type="ARBA" id="ARBA00022490"/>
    </source>
</evidence>
<feature type="active site" evidence="10">
    <location>
        <position position="235"/>
    </location>
</feature>
<name>A0A1F4RGJ2_UNCSA</name>
<dbReference type="InterPro" id="IPR011010">
    <property type="entry name" value="DNA_brk_join_enz"/>
</dbReference>
<evidence type="ECO:0000256" key="1">
    <source>
        <dbReference type="ARBA" id="ARBA00004496"/>
    </source>
</evidence>
<dbReference type="GO" id="GO:0006313">
    <property type="term" value="P:DNA transposition"/>
    <property type="evidence" value="ECO:0007669"/>
    <property type="project" value="UniProtKB-UniRule"/>
</dbReference>
<evidence type="ECO:0000256" key="8">
    <source>
        <dbReference type="ARBA" id="ARBA00023172"/>
    </source>
</evidence>
<dbReference type="SUPFAM" id="SSF47823">
    <property type="entry name" value="lambda integrase-like, N-terminal domain"/>
    <property type="match status" value="1"/>
</dbReference>
<dbReference type="CDD" id="cd00798">
    <property type="entry name" value="INT_XerDC_C"/>
    <property type="match status" value="1"/>
</dbReference>
<keyword evidence="5 10" id="KW-0159">Chromosome partition</keyword>
<dbReference type="Gene3D" id="1.10.443.10">
    <property type="entry name" value="Intergrase catalytic core"/>
    <property type="match status" value="1"/>
</dbReference>
<dbReference type="Gene3D" id="1.10.150.130">
    <property type="match status" value="1"/>
</dbReference>
<accession>A0A1F4RGJ2</accession>
<dbReference type="GO" id="GO:0051301">
    <property type="term" value="P:cell division"/>
    <property type="evidence" value="ECO:0007669"/>
    <property type="project" value="UniProtKB-UniRule"/>
</dbReference>
<dbReference type="PROSITE" id="PS51898">
    <property type="entry name" value="TYR_RECOMBINASE"/>
    <property type="match status" value="1"/>
</dbReference>
<dbReference type="PROSITE" id="PS51900">
    <property type="entry name" value="CB"/>
    <property type="match status" value="1"/>
</dbReference>
<protein>
    <recommendedName>
        <fullName evidence="10 11">Tyrosine recombinase XerC</fullName>
    </recommendedName>
</protein>
<evidence type="ECO:0000256" key="2">
    <source>
        <dbReference type="ARBA" id="ARBA00006657"/>
    </source>
</evidence>
<keyword evidence="9 10" id="KW-0131">Cell cycle</keyword>
<dbReference type="InterPro" id="IPR002104">
    <property type="entry name" value="Integrase_catalytic"/>
</dbReference>
<dbReference type="EMBL" id="METP01000006">
    <property type="protein sequence ID" value="OGC07309.1"/>
    <property type="molecule type" value="Genomic_DNA"/>
</dbReference>
<dbReference type="InterPro" id="IPR023009">
    <property type="entry name" value="Tyrosine_recombinase_XerC/XerD"/>
</dbReference>
<comment type="similarity">
    <text evidence="2 10">Belongs to the 'phage' integrase family. XerC subfamily.</text>
</comment>
<comment type="function">
    <text evidence="10">Site-specific tyrosine recombinase, which acts by catalyzing the cutting and rejoining of the recombining DNA molecules. The XerC-XerD complex is essential to convert dimers of the bacterial chromosome into monomers to permit their segregation at cell division. It also contributes to the segregational stability of plasmids.</text>
</comment>
<dbReference type="InterPro" id="IPR010998">
    <property type="entry name" value="Integrase_recombinase_N"/>
</dbReference>
<comment type="caution">
    <text evidence="14">The sequence shown here is derived from an EMBL/GenBank/DDBJ whole genome shotgun (WGS) entry which is preliminary data.</text>
</comment>
<comment type="subcellular location">
    <subcellularLocation>
        <location evidence="1 10">Cytoplasm</location>
    </subcellularLocation>
</comment>
<dbReference type="GO" id="GO:0003677">
    <property type="term" value="F:DNA binding"/>
    <property type="evidence" value="ECO:0007669"/>
    <property type="project" value="UniProtKB-UniRule"/>
</dbReference>
<feature type="active site" description="O-(3'-phospho-DNA)-tyrosine intermediate" evidence="10">
    <location>
        <position position="270"/>
    </location>
</feature>
<feature type="domain" description="Core-binding (CB)" evidence="13">
    <location>
        <begin position="1"/>
        <end position="79"/>
    </location>
</feature>
<dbReference type="Pfam" id="PF00589">
    <property type="entry name" value="Phage_integrase"/>
    <property type="match status" value="1"/>
</dbReference>
<dbReference type="InterPro" id="IPR004107">
    <property type="entry name" value="Integrase_SAM-like_N"/>
</dbReference>
<evidence type="ECO:0000259" key="13">
    <source>
        <dbReference type="PROSITE" id="PS51900"/>
    </source>
</evidence>
<dbReference type="GO" id="GO:0005737">
    <property type="term" value="C:cytoplasm"/>
    <property type="evidence" value="ECO:0007669"/>
    <property type="project" value="UniProtKB-SubCell"/>
</dbReference>
<evidence type="ECO:0000256" key="10">
    <source>
        <dbReference type="HAMAP-Rule" id="MF_01808"/>
    </source>
</evidence>
<dbReference type="NCBIfam" id="TIGR02224">
    <property type="entry name" value="recomb_XerC"/>
    <property type="match status" value="1"/>
</dbReference>
<feature type="active site" evidence="10">
    <location>
        <position position="140"/>
    </location>
</feature>
<keyword evidence="4 10" id="KW-0132">Cell division</keyword>
<comment type="subunit">
    <text evidence="10">Forms a cyclic heterotetrameric complex composed of two molecules of XerC and two molecules of XerD.</text>
</comment>
<gene>
    <name evidence="10" type="primary">xerC</name>
    <name evidence="14" type="ORF">A3H38_04490</name>
</gene>
<keyword evidence="8 10" id="KW-0233">DNA recombination</keyword>
<dbReference type="NCBIfam" id="NF040815">
    <property type="entry name" value="recomb_XerA_Arch"/>
    <property type="match status" value="1"/>
</dbReference>
<evidence type="ECO:0000256" key="11">
    <source>
        <dbReference type="NCBIfam" id="TIGR02224"/>
    </source>
</evidence>
<dbReference type="InterPro" id="IPR011931">
    <property type="entry name" value="Recomb_XerC"/>
</dbReference>
<dbReference type="Pfam" id="PF02899">
    <property type="entry name" value="Phage_int_SAM_1"/>
    <property type="match status" value="1"/>
</dbReference>
<dbReference type="InterPro" id="IPR050090">
    <property type="entry name" value="Tyrosine_recombinase_XerCD"/>
</dbReference>
<feature type="domain" description="Tyr recombinase" evidence="12">
    <location>
        <begin position="100"/>
        <end position="283"/>
    </location>
</feature>
<evidence type="ECO:0000259" key="12">
    <source>
        <dbReference type="PROSITE" id="PS51898"/>
    </source>
</evidence>